<accession>A0A6F8PQM7</accession>
<feature type="domain" description="AB hydrolase-1" evidence="2">
    <location>
        <begin position="25"/>
        <end position="259"/>
    </location>
</feature>
<dbReference type="PANTHER" id="PTHR43039">
    <property type="entry name" value="ESTERASE-RELATED"/>
    <property type="match status" value="1"/>
</dbReference>
<dbReference type="Gene3D" id="3.40.50.1820">
    <property type="entry name" value="alpha/beta hydrolase"/>
    <property type="match status" value="1"/>
</dbReference>
<evidence type="ECO:0000259" key="2">
    <source>
        <dbReference type="Pfam" id="PF00561"/>
    </source>
</evidence>
<evidence type="ECO:0000256" key="1">
    <source>
        <dbReference type="ARBA" id="ARBA00008645"/>
    </source>
</evidence>
<comment type="similarity">
    <text evidence="1">Belongs to the AB hydrolase superfamily.</text>
</comment>
<dbReference type="RefSeq" id="WP_198415229.1">
    <property type="nucleotide sequence ID" value="NZ_AP021888.1"/>
</dbReference>
<dbReference type="InterPro" id="IPR000073">
    <property type="entry name" value="AB_hydrolase_1"/>
</dbReference>
<dbReference type="SUPFAM" id="SSF53474">
    <property type="entry name" value="alpha/beta-Hydrolases"/>
    <property type="match status" value="1"/>
</dbReference>
<dbReference type="EMBL" id="AP021888">
    <property type="protein sequence ID" value="BBP44386.1"/>
    <property type="molecule type" value="Genomic_DNA"/>
</dbReference>
<dbReference type="InterPro" id="IPR029058">
    <property type="entry name" value="AB_hydrolase_fold"/>
</dbReference>
<dbReference type="KEGG" id="tzo:THMIRHAT_21320"/>
<dbReference type="PRINTS" id="PR00111">
    <property type="entry name" value="ABHYDROLASE"/>
</dbReference>
<evidence type="ECO:0000313" key="3">
    <source>
        <dbReference type="EMBL" id="BBP44386.1"/>
    </source>
</evidence>
<organism evidence="3 4">
    <name type="scientific">Thiosulfativibrio zosterae</name>
    <dbReference type="NCBI Taxonomy" id="2675053"/>
    <lineage>
        <taxon>Bacteria</taxon>
        <taxon>Pseudomonadati</taxon>
        <taxon>Pseudomonadota</taxon>
        <taxon>Gammaproteobacteria</taxon>
        <taxon>Thiotrichales</taxon>
        <taxon>Piscirickettsiaceae</taxon>
        <taxon>Thiosulfativibrio</taxon>
    </lineage>
</organism>
<protein>
    <submittedName>
        <fullName evidence="3">Sigma factor SigB regulation protein RsbQ</fullName>
    </submittedName>
</protein>
<dbReference type="Proteomes" id="UP000501466">
    <property type="component" value="Chromosome"/>
</dbReference>
<name>A0A6F8PQM7_9GAMM</name>
<dbReference type="AlphaFoldDB" id="A0A6F8PQM7"/>
<reference evidence="4" key="1">
    <citation type="submission" date="2019-11" db="EMBL/GenBank/DDBJ databases">
        <title>Isolation and characterization of two novel species in the genus Thiomicrorhabdus.</title>
        <authorList>
            <person name="Mochizuki J."/>
            <person name="Kojima H."/>
            <person name="Fukui M."/>
        </authorList>
    </citation>
    <scope>NUCLEOTIDE SEQUENCE [LARGE SCALE GENOMIC DNA]</scope>
    <source>
        <strain evidence="4">AkT22</strain>
    </source>
</reference>
<dbReference type="Pfam" id="PF00561">
    <property type="entry name" value="Abhydrolase_1"/>
    <property type="match status" value="1"/>
</dbReference>
<keyword evidence="4" id="KW-1185">Reference proteome</keyword>
<evidence type="ECO:0000313" key="4">
    <source>
        <dbReference type="Proteomes" id="UP000501466"/>
    </source>
</evidence>
<sequence>MFDNFDKNTIQHRNNVQIVGEGSKTLMLAHGFGCDQNMWRFLTPYLEDNYQVILFDYVGCGKSDFNAFNKSRYSSLEGYAQDILDICQAFELKDIIFVGHSVSSIIGMLASLKKPTYFAKLAMVCPSPCFLNLPPDYLGGFEKDDLVELINLMDKNYIGWANFLAPLVMGQKNDAELIEELESSFCSTDPNFAKPFAKATFFSDYRKELNEVTHPSLIIQSTDDSLASVDIGHYMQNEMPAAELAIIEAHGHCLHMTKPQEVMECLKDFI</sequence>
<gene>
    <name evidence="3" type="primary">rsbQ</name>
    <name evidence="3" type="ORF">THMIRHAT_21320</name>
</gene>
<proteinExistence type="inferred from homology"/>